<feature type="domain" description="WW" evidence="2">
    <location>
        <begin position="826"/>
        <end position="860"/>
    </location>
</feature>
<dbReference type="InterPro" id="IPR036020">
    <property type="entry name" value="WW_dom_sf"/>
</dbReference>
<dbReference type="EMBL" id="MCFA01000029">
    <property type="protein sequence ID" value="ORY14912.1"/>
    <property type="molecule type" value="Genomic_DNA"/>
</dbReference>
<feature type="region of interest" description="Disordered" evidence="1">
    <location>
        <begin position="219"/>
        <end position="295"/>
    </location>
</feature>
<dbReference type="PROSITE" id="PS01159">
    <property type="entry name" value="WW_DOMAIN_1"/>
    <property type="match status" value="1"/>
</dbReference>
<dbReference type="Gene3D" id="2.20.70.10">
    <property type="match status" value="1"/>
</dbReference>
<dbReference type="Gene3D" id="1.10.238.10">
    <property type="entry name" value="EF-hand"/>
    <property type="match status" value="1"/>
</dbReference>
<evidence type="ECO:0000259" key="2">
    <source>
        <dbReference type="PROSITE" id="PS50020"/>
    </source>
</evidence>
<dbReference type="InterPro" id="IPR011992">
    <property type="entry name" value="EF-hand-dom_pair"/>
</dbReference>
<accession>A0A1Y1ZXD8</accession>
<dbReference type="OrthoDB" id="7464126at2759"/>
<proteinExistence type="predicted"/>
<evidence type="ECO:0000256" key="1">
    <source>
        <dbReference type="SAM" id="MobiDB-lite"/>
    </source>
</evidence>
<feature type="compositionally biased region" description="Low complexity" evidence="1">
    <location>
        <begin position="266"/>
        <end position="282"/>
    </location>
</feature>
<dbReference type="SMART" id="SM00456">
    <property type="entry name" value="WW"/>
    <property type="match status" value="1"/>
</dbReference>
<dbReference type="InterPro" id="IPR001202">
    <property type="entry name" value="WW_dom"/>
</dbReference>
<dbReference type="CDD" id="cd00201">
    <property type="entry name" value="WW"/>
    <property type="match status" value="1"/>
</dbReference>
<dbReference type="Proteomes" id="UP000193144">
    <property type="component" value="Unassembled WGS sequence"/>
</dbReference>
<evidence type="ECO:0000313" key="3">
    <source>
        <dbReference type="EMBL" id="ORY14912.1"/>
    </source>
</evidence>
<dbReference type="Pfam" id="PF00397">
    <property type="entry name" value="WW"/>
    <property type="match status" value="1"/>
</dbReference>
<organism evidence="3 4">
    <name type="scientific">Clohesyomyces aquaticus</name>
    <dbReference type="NCBI Taxonomy" id="1231657"/>
    <lineage>
        <taxon>Eukaryota</taxon>
        <taxon>Fungi</taxon>
        <taxon>Dikarya</taxon>
        <taxon>Ascomycota</taxon>
        <taxon>Pezizomycotina</taxon>
        <taxon>Dothideomycetes</taxon>
        <taxon>Pleosporomycetidae</taxon>
        <taxon>Pleosporales</taxon>
        <taxon>Lindgomycetaceae</taxon>
        <taxon>Clohesyomyces</taxon>
    </lineage>
</organism>
<dbReference type="STRING" id="1231657.A0A1Y1ZXD8"/>
<reference evidence="3 4" key="1">
    <citation type="submission" date="2016-07" db="EMBL/GenBank/DDBJ databases">
        <title>Pervasive Adenine N6-methylation of Active Genes in Fungi.</title>
        <authorList>
            <consortium name="DOE Joint Genome Institute"/>
            <person name="Mondo S.J."/>
            <person name="Dannebaum R.O."/>
            <person name="Kuo R.C."/>
            <person name="Labutti K."/>
            <person name="Haridas S."/>
            <person name="Kuo A."/>
            <person name="Salamov A."/>
            <person name="Ahrendt S.R."/>
            <person name="Lipzen A."/>
            <person name="Sullivan W."/>
            <person name="Andreopoulos W.B."/>
            <person name="Clum A."/>
            <person name="Lindquist E."/>
            <person name="Daum C."/>
            <person name="Ramamoorthy G.K."/>
            <person name="Gryganskyi A."/>
            <person name="Culley D."/>
            <person name="Magnuson J.K."/>
            <person name="James T.Y."/>
            <person name="O'Malley M.A."/>
            <person name="Stajich J.E."/>
            <person name="Spatafora J.W."/>
            <person name="Visel A."/>
            <person name="Grigoriev I.V."/>
        </authorList>
    </citation>
    <scope>NUCLEOTIDE SEQUENCE [LARGE SCALE GENOMIC DNA]</scope>
    <source>
        <strain evidence="3 4">CBS 115471</strain>
    </source>
</reference>
<dbReference type="SUPFAM" id="SSF51045">
    <property type="entry name" value="WW domain"/>
    <property type="match status" value="1"/>
</dbReference>
<protein>
    <recommendedName>
        <fullName evidence="2">WW domain-containing protein</fullName>
    </recommendedName>
</protein>
<dbReference type="SUPFAM" id="SSF47473">
    <property type="entry name" value="EF-hand"/>
    <property type="match status" value="1"/>
</dbReference>
<comment type="caution">
    <text evidence="3">The sequence shown here is derived from an EMBL/GenBank/DDBJ whole genome shotgun (WGS) entry which is preliminary data.</text>
</comment>
<keyword evidence="4" id="KW-1185">Reference proteome</keyword>
<dbReference type="PROSITE" id="PS50020">
    <property type="entry name" value="WW_DOMAIN_2"/>
    <property type="match status" value="1"/>
</dbReference>
<name>A0A1Y1ZXD8_9PLEO</name>
<gene>
    <name evidence="3" type="ORF">BCR34DRAFT_598818</name>
</gene>
<feature type="compositionally biased region" description="Basic and acidic residues" evidence="1">
    <location>
        <begin position="283"/>
        <end position="295"/>
    </location>
</feature>
<feature type="compositionally biased region" description="Low complexity" evidence="1">
    <location>
        <begin position="226"/>
        <end position="237"/>
    </location>
</feature>
<dbReference type="AlphaFoldDB" id="A0A1Y1ZXD8"/>
<evidence type="ECO:0000313" key="4">
    <source>
        <dbReference type="Proteomes" id="UP000193144"/>
    </source>
</evidence>
<sequence length="868" mass="98946">MSFGFSVGDFILLTEYAWQLYERCRDAPKKYGDLATEVQHLHAVLDETRIYLTEADKENQIPASSRRLASLVSARRACETTLAELDEFLAKSTSLATRQRRFIEMWKFVIKDSESLQAKLRSNRDLLQLSMVSLTSLSVTHIRKNLDIIVKEYRTGAREPSVLSYAIMDNKPIEQEELLEQITVDLEDKDVHPDNIDLNKPFLLQWLSKLAAEGGLEEAPPYSILTPSEPSHTTTPSYNPFSVETDGSLHTPSYQELASPMGSFQSSLKPSSRRGSASSHASQPDDWRPNDRPDPDYVHSMLRPLFAVKHPEAESSTALRRIKRAFHQQDWTKQGHLARREVLELCTEILRLVDIPHYGDQLQRLVLSFDANKDAQFNEAEFTALMQQMMRNVEVTRLRDRERDFHRSVAKLRKHAESLRETDTSSFLPWGFLDPDGSHRYVDQVRNMRVQKVPRLSDPLAFSNMARDAEVCVASMVDFQQKWVAIVPANLQSSYLGPLTMVRSIAVHFSVFENQENPLLLSDLDATMTCYQLGSNLLEEDDARAFEQIISSLRTTQKQAYQILGFIQAFTHCLSKISDVGITPSAQDFPKLKAIWDNENIEYYANYTAEASPDCGAMKVLVSDVRKKALLSRLEPFALKAAQDHLAQVEVQKARLLETPWKGQVTNAQLSNWSKNWSKPRDVYLQIQVNDPAQTVATKRKRRAANMAWEGTAILDSSINLLPHSQITVSIMYSDNGDSQLKHTFEAHRTTDDFHEKMSNSRDGYVWIIKDHGPCGLVLEIHMDHDQDFQQKLTELNALNWTDLLKSDRLGEEKDAPKIDLDALNKDLPPGWEGGVDPQTGRLYYLDHRMQSTTWVMPRSFLSPPLPQ</sequence>